<dbReference type="GO" id="GO:0003677">
    <property type="term" value="F:DNA binding"/>
    <property type="evidence" value="ECO:0007669"/>
    <property type="project" value="UniProtKB-KW"/>
</dbReference>
<keyword evidence="2" id="KW-0227">DNA damage</keyword>
<feature type="domain" description="Helicase C-terminal" evidence="9">
    <location>
        <begin position="100"/>
        <end position="254"/>
    </location>
</feature>
<dbReference type="PANTHER" id="PTHR47964:SF1">
    <property type="entry name" value="ATP-DEPENDENT DNA HELICASE HOMOLOG RECG, CHLOROPLASTIC"/>
    <property type="match status" value="1"/>
</dbReference>
<evidence type="ECO:0000256" key="4">
    <source>
        <dbReference type="ARBA" id="ARBA00022806"/>
    </source>
</evidence>
<dbReference type="Gene3D" id="3.40.50.300">
    <property type="entry name" value="P-loop containing nucleotide triphosphate hydrolases"/>
    <property type="match status" value="2"/>
</dbReference>
<protein>
    <submittedName>
        <fullName evidence="10">Transcription-repair coupling factor</fullName>
    </submittedName>
</protein>
<dbReference type="InterPro" id="IPR047112">
    <property type="entry name" value="RecG/Mfd"/>
</dbReference>
<feature type="non-terminal residue" evidence="10">
    <location>
        <position position="1"/>
    </location>
</feature>
<evidence type="ECO:0000256" key="7">
    <source>
        <dbReference type="ARBA" id="ARBA00023204"/>
    </source>
</evidence>
<dbReference type="SUPFAM" id="SSF52540">
    <property type="entry name" value="P-loop containing nucleoside triphosphate hydrolases"/>
    <property type="match status" value="1"/>
</dbReference>
<organism evidence="10">
    <name type="scientific">hydrothermal vent metagenome</name>
    <dbReference type="NCBI Taxonomy" id="652676"/>
    <lineage>
        <taxon>unclassified sequences</taxon>
        <taxon>metagenomes</taxon>
        <taxon>ecological metagenomes</taxon>
    </lineage>
</organism>
<dbReference type="InterPro" id="IPR014001">
    <property type="entry name" value="Helicase_ATP-bd"/>
</dbReference>
<sequence length="447" mass="49828">GLQDGQVDIVIGTHALLANNIKFRDLGLMIIDEEQRFGVKHKERLKSFRANVHVLTLTATPIPRTLQMALSGIRELSLIATPPVDRLAIRTYVSPFDPVPIREALLRERFRGGQSFFVAPRIADLEGIEEFLREQVPEVSFIVAHGRMPPTELEDIMTAFYEGKYDVLVSTTIIESGLDIPTANTLVVFRADRFGLAQLYQLRGRVGRSNVRAYAYLTTPARIKITKQAEQRLRVLSSLDTLGAGFTLASHDLDIRGGGNLLGDAQSGQIRDVGVELYQSMLEEAVAELKSDDEDQDDLYSPQINTGVSVLIPETYVSDLDVRLSLYRRLASLHEQIEREEFAAEMIDRFGKLPKEVQHLLVVMRIKADCLIAGIEKLDAGPKGLIITFRNSVFADPAGLIELMAQNPKGFKMRPDHKLVIRGNWPEPAQRLQGAAQWVREVAGLVG</sequence>
<feature type="domain" description="Helicase ATP-binding" evidence="8">
    <location>
        <begin position="1"/>
        <end position="79"/>
    </location>
</feature>
<dbReference type="AlphaFoldDB" id="A0A3B0RMR0"/>
<proteinExistence type="predicted"/>
<keyword evidence="6" id="KW-0238">DNA-binding</keyword>
<dbReference type="PROSITE" id="PS51192">
    <property type="entry name" value="HELICASE_ATP_BIND_1"/>
    <property type="match status" value="1"/>
</dbReference>
<dbReference type="SMART" id="SM00490">
    <property type="entry name" value="HELICc"/>
    <property type="match status" value="1"/>
</dbReference>
<dbReference type="PROSITE" id="PS51194">
    <property type="entry name" value="HELICASE_CTER"/>
    <property type="match status" value="1"/>
</dbReference>
<dbReference type="GO" id="GO:0005524">
    <property type="term" value="F:ATP binding"/>
    <property type="evidence" value="ECO:0007669"/>
    <property type="project" value="UniProtKB-KW"/>
</dbReference>
<dbReference type="PANTHER" id="PTHR47964">
    <property type="entry name" value="ATP-DEPENDENT DNA HELICASE HOMOLOG RECG, CHLOROPLASTIC"/>
    <property type="match status" value="1"/>
</dbReference>
<dbReference type="Pfam" id="PF03461">
    <property type="entry name" value="TRCF"/>
    <property type="match status" value="1"/>
</dbReference>
<evidence type="ECO:0000256" key="5">
    <source>
        <dbReference type="ARBA" id="ARBA00022840"/>
    </source>
</evidence>
<name>A0A3B0RMR0_9ZZZZ</name>
<dbReference type="Pfam" id="PF00271">
    <property type="entry name" value="Helicase_C"/>
    <property type="match status" value="1"/>
</dbReference>
<dbReference type="InterPro" id="IPR027417">
    <property type="entry name" value="P-loop_NTPase"/>
</dbReference>
<dbReference type="Pfam" id="PF00270">
    <property type="entry name" value="DEAD"/>
    <property type="match status" value="1"/>
</dbReference>
<dbReference type="EMBL" id="UOEE01000098">
    <property type="protein sequence ID" value="VAV89936.1"/>
    <property type="molecule type" value="Genomic_DNA"/>
</dbReference>
<dbReference type="GO" id="GO:0006281">
    <property type="term" value="P:DNA repair"/>
    <property type="evidence" value="ECO:0007669"/>
    <property type="project" value="UniProtKB-KW"/>
</dbReference>
<dbReference type="GO" id="GO:0003678">
    <property type="term" value="F:DNA helicase activity"/>
    <property type="evidence" value="ECO:0007669"/>
    <property type="project" value="TreeGrafter"/>
</dbReference>
<dbReference type="Gene3D" id="3.90.1150.50">
    <property type="entry name" value="Transcription-repair-coupling factor, D7 domain"/>
    <property type="match status" value="1"/>
</dbReference>
<dbReference type="InterPro" id="IPR037235">
    <property type="entry name" value="TRCF-like_C_D7"/>
</dbReference>
<keyword evidence="5" id="KW-0067">ATP-binding</keyword>
<dbReference type="InterPro" id="IPR005118">
    <property type="entry name" value="TRCF_C"/>
</dbReference>
<evidence type="ECO:0000313" key="10">
    <source>
        <dbReference type="EMBL" id="VAV89936.1"/>
    </source>
</evidence>
<evidence type="ECO:0000259" key="8">
    <source>
        <dbReference type="PROSITE" id="PS51192"/>
    </source>
</evidence>
<dbReference type="SMART" id="SM00982">
    <property type="entry name" value="TRCF"/>
    <property type="match status" value="1"/>
</dbReference>
<keyword evidence="4" id="KW-0347">Helicase</keyword>
<reference evidence="10" key="1">
    <citation type="submission" date="2018-06" db="EMBL/GenBank/DDBJ databases">
        <authorList>
            <person name="Zhirakovskaya E."/>
        </authorList>
    </citation>
    <scope>NUCLEOTIDE SEQUENCE</scope>
</reference>
<evidence type="ECO:0000256" key="2">
    <source>
        <dbReference type="ARBA" id="ARBA00022763"/>
    </source>
</evidence>
<evidence type="ECO:0000256" key="6">
    <source>
        <dbReference type="ARBA" id="ARBA00023125"/>
    </source>
</evidence>
<dbReference type="InterPro" id="IPR011545">
    <property type="entry name" value="DEAD/DEAH_box_helicase_dom"/>
</dbReference>
<accession>A0A3B0RMR0</accession>
<dbReference type="SUPFAM" id="SSF143517">
    <property type="entry name" value="TRCF domain-like"/>
    <property type="match status" value="1"/>
</dbReference>
<evidence type="ECO:0000256" key="1">
    <source>
        <dbReference type="ARBA" id="ARBA00022741"/>
    </source>
</evidence>
<dbReference type="GO" id="GO:0016787">
    <property type="term" value="F:hydrolase activity"/>
    <property type="evidence" value="ECO:0007669"/>
    <property type="project" value="UniProtKB-KW"/>
</dbReference>
<keyword evidence="7" id="KW-0234">DNA repair</keyword>
<keyword evidence="3" id="KW-0378">Hydrolase</keyword>
<keyword evidence="1" id="KW-0547">Nucleotide-binding</keyword>
<dbReference type="InterPro" id="IPR001650">
    <property type="entry name" value="Helicase_C-like"/>
</dbReference>
<gene>
    <name evidence="10" type="ORF">MNBD_ALPHA06-2093</name>
</gene>
<evidence type="ECO:0000256" key="3">
    <source>
        <dbReference type="ARBA" id="ARBA00022801"/>
    </source>
</evidence>
<evidence type="ECO:0000259" key="9">
    <source>
        <dbReference type="PROSITE" id="PS51194"/>
    </source>
</evidence>